<sequence length="224" mass="24136">MSKLTQDFIRPDQELIDAFKDITTATAHEAFGRRGAVDSAIKPIYPGLRVLGSAFTVKTPAGDNFTIHAALQLAKPGDVLVIDAGDYKEQGSFGDVMATAALSRGIAGLVTNGGVRDAERIHKLGFPIFSRSISIKGTVKETFGEINQPIAFGGVTINPGDLIIGDDDGIVAIPRENIEEVLAASRSRDEKEVKLRAQIQQGKTIWELHNFNALLKRNGIDVDI</sequence>
<evidence type="ECO:0000313" key="2">
    <source>
        <dbReference type="Proteomes" id="UP000825886"/>
    </source>
</evidence>
<protein>
    <submittedName>
        <fullName evidence="1">4-carboxy-4-hydroxy-2-oxoadipate aldolase/oxaloacetate decarboxylase</fullName>
    </submittedName>
</protein>
<gene>
    <name evidence="1" type="ORF">K6K13_01090</name>
</gene>
<dbReference type="PANTHER" id="PTHR33254:SF16">
    <property type="entry name" value="BLR3842 PROTEIN"/>
    <property type="match status" value="1"/>
</dbReference>
<name>A0ABX9AQR6_9ENTR</name>
<organism evidence="1 2">
    <name type="scientific">Symbiopectobacterium purcellii</name>
    <dbReference type="NCBI Taxonomy" id="2871826"/>
    <lineage>
        <taxon>Bacteria</taxon>
        <taxon>Pseudomonadati</taxon>
        <taxon>Pseudomonadota</taxon>
        <taxon>Gammaproteobacteria</taxon>
        <taxon>Enterobacterales</taxon>
        <taxon>Enterobacteriaceae</taxon>
    </lineage>
</organism>
<dbReference type="CDD" id="cd16841">
    <property type="entry name" value="RraA_family"/>
    <property type="match status" value="1"/>
</dbReference>
<dbReference type="EMBL" id="CP081864">
    <property type="protein sequence ID" value="QZN96120.1"/>
    <property type="molecule type" value="Genomic_DNA"/>
</dbReference>
<dbReference type="Gene3D" id="3.50.30.40">
    <property type="entry name" value="Ribonuclease E inhibitor RraA/RraA-like"/>
    <property type="match status" value="1"/>
</dbReference>
<dbReference type="InterPro" id="IPR005493">
    <property type="entry name" value="RraA/RraA-like"/>
</dbReference>
<accession>A0ABX9AQR6</accession>
<dbReference type="SUPFAM" id="SSF89562">
    <property type="entry name" value="RraA-like"/>
    <property type="match status" value="1"/>
</dbReference>
<dbReference type="Pfam" id="PF03737">
    <property type="entry name" value="RraA-like"/>
    <property type="match status" value="1"/>
</dbReference>
<keyword evidence="2" id="KW-1185">Reference proteome</keyword>
<dbReference type="PANTHER" id="PTHR33254">
    <property type="entry name" value="4-HYDROXY-4-METHYL-2-OXOGLUTARATE ALDOLASE 3-RELATED"/>
    <property type="match status" value="1"/>
</dbReference>
<dbReference type="Proteomes" id="UP000825886">
    <property type="component" value="Chromosome"/>
</dbReference>
<evidence type="ECO:0000313" key="1">
    <source>
        <dbReference type="EMBL" id="QZN96120.1"/>
    </source>
</evidence>
<reference evidence="1 2" key="1">
    <citation type="submission" date="2021-08" db="EMBL/GenBank/DDBJ databases">
        <title>Culture and genomic analysis of Symbiopectobacterium purcellii sp. nov. gen. nov., isolated from the leafhopper Empoasca decipiens.</title>
        <authorList>
            <person name="Nadal-Jimenez P."/>
            <person name="Siozios S."/>
            <person name="Halliday N."/>
            <person name="Camara M."/>
            <person name="Hurst G.D.D."/>
        </authorList>
    </citation>
    <scope>NUCLEOTIDE SEQUENCE [LARGE SCALE GENOMIC DNA]</scope>
    <source>
        <strain evidence="1 2">SyEd1</strain>
    </source>
</reference>
<proteinExistence type="predicted"/>
<dbReference type="NCBIfam" id="NF006731">
    <property type="entry name" value="PRK09262.1"/>
    <property type="match status" value="1"/>
</dbReference>
<dbReference type="InterPro" id="IPR036704">
    <property type="entry name" value="RraA/RraA-like_sf"/>
</dbReference>
<dbReference type="RefSeq" id="WP_222159183.1">
    <property type="nucleotide sequence ID" value="NZ_CP081864.1"/>
</dbReference>